<dbReference type="Pfam" id="PF13848">
    <property type="entry name" value="Thioredoxin_6"/>
    <property type="match status" value="1"/>
</dbReference>
<dbReference type="CDD" id="cd02961">
    <property type="entry name" value="PDI_a_family"/>
    <property type="match status" value="1"/>
</dbReference>
<comment type="catalytic activity">
    <reaction evidence="1">
        <text>Catalyzes the rearrangement of -S-S- bonds in proteins.</text>
        <dbReference type="EC" id="5.3.4.1"/>
    </reaction>
</comment>
<dbReference type="InterPro" id="IPR013766">
    <property type="entry name" value="Thioredoxin_domain"/>
</dbReference>
<dbReference type="AlphaFoldDB" id="A0A0D2B336"/>
<evidence type="ECO:0000256" key="4">
    <source>
        <dbReference type="ARBA" id="ARBA00006347"/>
    </source>
</evidence>
<dbReference type="EC" id="5.3.4.1" evidence="5"/>
<evidence type="ECO:0000256" key="6">
    <source>
        <dbReference type="ARBA" id="ARBA00022824"/>
    </source>
</evidence>
<comment type="similarity">
    <text evidence="4">Belongs to the protein disulfide isomerase family.</text>
</comment>
<dbReference type="PROSITE" id="PS51352">
    <property type="entry name" value="THIOREDOXIN_2"/>
    <property type="match status" value="1"/>
</dbReference>
<dbReference type="InterPro" id="IPR036249">
    <property type="entry name" value="Thioredoxin-like_sf"/>
</dbReference>
<feature type="domain" description="Thioredoxin" evidence="11">
    <location>
        <begin position="21"/>
        <end position="134"/>
    </location>
</feature>
<evidence type="ECO:0000256" key="9">
    <source>
        <dbReference type="ARBA" id="ARBA00039846"/>
    </source>
</evidence>
<dbReference type="PANTHER" id="PTHR18929:SF132">
    <property type="entry name" value="PROTEIN DISULFIDE-ISOMERASE A3"/>
    <property type="match status" value="1"/>
</dbReference>
<keyword evidence="8" id="KW-0676">Redox-active center</keyword>
<keyword evidence="7" id="KW-0413">Isomerase</keyword>
<evidence type="ECO:0000256" key="7">
    <source>
        <dbReference type="ARBA" id="ARBA00023235"/>
    </source>
</evidence>
<evidence type="ECO:0000259" key="11">
    <source>
        <dbReference type="PROSITE" id="PS51352"/>
    </source>
</evidence>
<evidence type="ECO:0000256" key="5">
    <source>
        <dbReference type="ARBA" id="ARBA00012723"/>
    </source>
</evidence>
<dbReference type="CDD" id="cd02981">
    <property type="entry name" value="PDI_b_family"/>
    <property type="match status" value="1"/>
</dbReference>
<comment type="subcellular location">
    <subcellularLocation>
        <location evidence="3">Endoplasmic reticulum lumen</location>
    </subcellularLocation>
</comment>
<comment type="function">
    <text evidence="2">Participates in the folding of proteins containing disulfide bonds, may be involved in glycosylation, prolyl hydroxylation and triglyceride transfer.</text>
</comment>
<evidence type="ECO:0000313" key="12">
    <source>
        <dbReference type="EMBL" id="KIW32037.1"/>
    </source>
</evidence>
<dbReference type="SUPFAM" id="SSF52833">
    <property type="entry name" value="Thioredoxin-like"/>
    <property type="match status" value="3"/>
</dbReference>
<dbReference type="Pfam" id="PF00085">
    <property type="entry name" value="Thioredoxin"/>
    <property type="match status" value="1"/>
</dbReference>
<dbReference type="GO" id="GO:0003756">
    <property type="term" value="F:protein disulfide isomerase activity"/>
    <property type="evidence" value="ECO:0007669"/>
    <property type="project" value="UniProtKB-EC"/>
</dbReference>
<dbReference type="OrthoDB" id="427280at2759"/>
<protein>
    <recommendedName>
        <fullName evidence="9">Protein disulfide-isomerase</fullName>
        <ecNumber evidence="5">5.3.4.1</ecNumber>
    </recommendedName>
</protein>
<dbReference type="Proteomes" id="UP000054466">
    <property type="component" value="Unassembled WGS sequence"/>
</dbReference>
<reference evidence="12 13" key="1">
    <citation type="submission" date="2015-01" db="EMBL/GenBank/DDBJ databases">
        <title>The Genome Sequence of Cladophialophora immunda CBS83496.</title>
        <authorList>
            <consortium name="The Broad Institute Genomics Platform"/>
            <person name="Cuomo C."/>
            <person name="de Hoog S."/>
            <person name="Gorbushina A."/>
            <person name="Stielow B."/>
            <person name="Teixiera M."/>
            <person name="Abouelleil A."/>
            <person name="Chapman S.B."/>
            <person name="Priest M."/>
            <person name="Young S.K."/>
            <person name="Wortman J."/>
            <person name="Nusbaum C."/>
            <person name="Birren B."/>
        </authorList>
    </citation>
    <scope>NUCLEOTIDE SEQUENCE [LARGE SCALE GENOMIC DNA]</scope>
    <source>
        <strain evidence="12 13">CBS 83496</strain>
    </source>
</reference>
<evidence type="ECO:0000256" key="10">
    <source>
        <dbReference type="SAM" id="SignalP"/>
    </source>
</evidence>
<dbReference type="CDD" id="cd02982">
    <property type="entry name" value="PDI_b'_family"/>
    <property type="match status" value="1"/>
</dbReference>
<dbReference type="PANTHER" id="PTHR18929">
    <property type="entry name" value="PROTEIN DISULFIDE ISOMERASE"/>
    <property type="match status" value="1"/>
</dbReference>
<keyword evidence="13" id="KW-1185">Reference proteome</keyword>
<evidence type="ECO:0000256" key="8">
    <source>
        <dbReference type="ARBA" id="ARBA00023284"/>
    </source>
</evidence>
<sequence length="363" mass="40862">MPLRCPQLSPAVKMHFFARILLAGLAAAVQAQWQHVSDAEFHSLVDSNDLLLAAFVAPWTGPCKSLASEWAATKSQLTYPAVSIDCTANQTLCSAHNVHSYPAIRLFRGPHEWVRYRGPRKASAIVPFVRRASLPVVSEVNIKNITALTGIDRVTFVAYLKEDDHSMRSRFTKVAETFRDQFVFGISNDKRLAEKENIAFPSIIAYRTDVGDQEVLQGTVTRSVIGKFILEAGKPLIDELTRRNEIDYMSSHKLLAYIFVADDADRTLFRRKLHPVAKQYKDYVNFVTIDGDEYGHMAASLGLHRGHYPSFTVYSAWKDQVFPYPAVKRIEADNIEAFLLEILHGERAPWSPSGTVQGQHDEL</sequence>
<dbReference type="Gene3D" id="3.40.30.10">
    <property type="entry name" value="Glutaredoxin"/>
    <property type="match status" value="3"/>
</dbReference>
<accession>A0A0D2B336</accession>
<dbReference type="GO" id="GO:0006457">
    <property type="term" value="P:protein folding"/>
    <property type="evidence" value="ECO:0007669"/>
    <property type="project" value="TreeGrafter"/>
</dbReference>
<dbReference type="STRING" id="569365.A0A0D2B336"/>
<name>A0A0D2B336_9EURO</name>
<proteinExistence type="inferred from homology"/>
<keyword evidence="10" id="KW-0732">Signal</keyword>
<evidence type="ECO:0000256" key="3">
    <source>
        <dbReference type="ARBA" id="ARBA00004319"/>
    </source>
</evidence>
<gene>
    <name evidence="12" type="ORF">PV07_03615</name>
</gene>
<feature type="signal peptide" evidence="10">
    <location>
        <begin position="1"/>
        <end position="31"/>
    </location>
</feature>
<evidence type="ECO:0000313" key="13">
    <source>
        <dbReference type="Proteomes" id="UP000054466"/>
    </source>
</evidence>
<evidence type="ECO:0000256" key="2">
    <source>
        <dbReference type="ARBA" id="ARBA00002692"/>
    </source>
</evidence>
<dbReference type="EMBL" id="KN847041">
    <property type="protein sequence ID" value="KIW32037.1"/>
    <property type="molecule type" value="Genomic_DNA"/>
</dbReference>
<feature type="chain" id="PRO_5002249404" description="Protein disulfide-isomerase" evidence="10">
    <location>
        <begin position="32"/>
        <end position="363"/>
    </location>
</feature>
<evidence type="ECO:0000256" key="1">
    <source>
        <dbReference type="ARBA" id="ARBA00001182"/>
    </source>
</evidence>
<organism evidence="12 13">
    <name type="scientific">Cladophialophora immunda</name>
    <dbReference type="NCBI Taxonomy" id="569365"/>
    <lineage>
        <taxon>Eukaryota</taxon>
        <taxon>Fungi</taxon>
        <taxon>Dikarya</taxon>
        <taxon>Ascomycota</taxon>
        <taxon>Pezizomycotina</taxon>
        <taxon>Eurotiomycetes</taxon>
        <taxon>Chaetothyriomycetidae</taxon>
        <taxon>Chaetothyriales</taxon>
        <taxon>Herpotrichiellaceae</taxon>
        <taxon>Cladophialophora</taxon>
    </lineage>
</organism>
<dbReference type="HOGENOM" id="CLU_025879_0_0_1"/>
<dbReference type="GO" id="GO:0005788">
    <property type="term" value="C:endoplasmic reticulum lumen"/>
    <property type="evidence" value="ECO:0007669"/>
    <property type="project" value="UniProtKB-SubCell"/>
</dbReference>
<dbReference type="VEuPathDB" id="FungiDB:PV07_03615"/>
<keyword evidence="6" id="KW-0256">Endoplasmic reticulum</keyword>
<dbReference type="GeneID" id="27342809"/>
<dbReference type="RefSeq" id="XP_016252253.1">
    <property type="nucleotide sequence ID" value="XM_016390351.1"/>
</dbReference>
<dbReference type="GO" id="GO:0034976">
    <property type="term" value="P:response to endoplasmic reticulum stress"/>
    <property type="evidence" value="ECO:0007669"/>
    <property type="project" value="TreeGrafter"/>
</dbReference>